<name>A0AAD4D425_9FUNG</name>
<evidence type="ECO:0000313" key="3">
    <source>
        <dbReference type="Proteomes" id="UP001194580"/>
    </source>
</evidence>
<dbReference type="AlphaFoldDB" id="A0AAD4D425"/>
<organism evidence="2 3">
    <name type="scientific">Linnemannia exigua</name>
    <dbReference type="NCBI Taxonomy" id="604196"/>
    <lineage>
        <taxon>Eukaryota</taxon>
        <taxon>Fungi</taxon>
        <taxon>Fungi incertae sedis</taxon>
        <taxon>Mucoromycota</taxon>
        <taxon>Mortierellomycotina</taxon>
        <taxon>Mortierellomycetes</taxon>
        <taxon>Mortierellales</taxon>
        <taxon>Mortierellaceae</taxon>
        <taxon>Linnemannia</taxon>
    </lineage>
</organism>
<dbReference type="EMBL" id="JAAAIL010002311">
    <property type="protein sequence ID" value="KAG0258359.1"/>
    <property type="molecule type" value="Genomic_DNA"/>
</dbReference>
<dbReference type="InterPro" id="IPR036047">
    <property type="entry name" value="F-box-like_dom_sf"/>
</dbReference>
<dbReference type="PROSITE" id="PS50181">
    <property type="entry name" value="FBOX"/>
    <property type="match status" value="1"/>
</dbReference>
<reference evidence="2" key="1">
    <citation type="journal article" date="2020" name="Fungal Divers.">
        <title>Resolving the Mortierellaceae phylogeny through synthesis of multi-gene phylogenetics and phylogenomics.</title>
        <authorList>
            <person name="Vandepol N."/>
            <person name="Liber J."/>
            <person name="Desiro A."/>
            <person name="Na H."/>
            <person name="Kennedy M."/>
            <person name="Barry K."/>
            <person name="Grigoriev I.V."/>
            <person name="Miller A.N."/>
            <person name="O'Donnell K."/>
            <person name="Stajich J.E."/>
            <person name="Bonito G."/>
        </authorList>
    </citation>
    <scope>NUCLEOTIDE SEQUENCE</scope>
    <source>
        <strain evidence="2">NRRL 28262</strain>
    </source>
</reference>
<dbReference type="SUPFAM" id="SSF81383">
    <property type="entry name" value="F-box domain"/>
    <property type="match status" value="1"/>
</dbReference>
<feature type="domain" description="F-box" evidence="1">
    <location>
        <begin position="8"/>
        <end position="53"/>
    </location>
</feature>
<proteinExistence type="predicted"/>
<dbReference type="Gene3D" id="3.80.10.10">
    <property type="entry name" value="Ribonuclease Inhibitor"/>
    <property type="match status" value="1"/>
</dbReference>
<protein>
    <recommendedName>
        <fullName evidence="1">F-box domain-containing protein</fullName>
    </recommendedName>
</protein>
<keyword evidence="3" id="KW-1185">Reference proteome</keyword>
<evidence type="ECO:0000259" key="1">
    <source>
        <dbReference type="PROSITE" id="PS50181"/>
    </source>
</evidence>
<sequence length="222" mass="25758">MISTIVPTPTTVTLPTEILDNIVLFLSQHDLTQCIRISRAWNETLTRHLWRTIPLLGRTRFQRFMLPNTQQALYKNAEHVREIQVRREKLYKQILPVRQQTGAITSGAKLASSDDVFTIGPFTNLRTLELFSPPPTRYYDVNFREGIFEIVRQNPGLRRLKIGIEMEPIALFILVTERVPKLQELDIETPWRGDVKALLDNLPESLRTPTYPQSIQTLARQR</sequence>
<dbReference type="InterPro" id="IPR001810">
    <property type="entry name" value="F-box_dom"/>
</dbReference>
<dbReference type="InterPro" id="IPR032675">
    <property type="entry name" value="LRR_dom_sf"/>
</dbReference>
<comment type="caution">
    <text evidence="2">The sequence shown here is derived from an EMBL/GenBank/DDBJ whole genome shotgun (WGS) entry which is preliminary data.</text>
</comment>
<gene>
    <name evidence="2" type="ORF">BGZ95_004998</name>
</gene>
<accession>A0AAD4D425</accession>
<dbReference type="Proteomes" id="UP001194580">
    <property type="component" value="Unassembled WGS sequence"/>
</dbReference>
<dbReference type="Pfam" id="PF12937">
    <property type="entry name" value="F-box-like"/>
    <property type="match status" value="1"/>
</dbReference>
<evidence type="ECO:0000313" key="2">
    <source>
        <dbReference type="EMBL" id="KAG0258359.1"/>
    </source>
</evidence>